<dbReference type="STRING" id="765440.A0A0C3FIG7"/>
<dbReference type="EMBL" id="KN832988">
    <property type="protein sequence ID" value="KIM84115.1"/>
    <property type="molecule type" value="Genomic_DNA"/>
</dbReference>
<accession>A0A0C3FIG7</accession>
<reference evidence="2" key="2">
    <citation type="submission" date="2015-01" db="EMBL/GenBank/DDBJ databases">
        <title>Evolutionary Origins and Diversification of the Mycorrhizal Mutualists.</title>
        <authorList>
            <consortium name="DOE Joint Genome Institute"/>
            <consortium name="Mycorrhizal Genomics Consortium"/>
            <person name="Kohler A."/>
            <person name="Kuo A."/>
            <person name="Nagy L.G."/>
            <person name="Floudas D."/>
            <person name="Copeland A."/>
            <person name="Barry K.W."/>
            <person name="Cichocki N."/>
            <person name="Veneault-Fourrey C."/>
            <person name="LaButti K."/>
            <person name="Lindquist E.A."/>
            <person name="Lipzen A."/>
            <person name="Lundell T."/>
            <person name="Morin E."/>
            <person name="Murat C."/>
            <person name="Riley R."/>
            <person name="Ohm R."/>
            <person name="Sun H."/>
            <person name="Tunlid A."/>
            <person name="Henrissat B."/>
            <person name="Grigoriev I.V."/>
            <person name="Hibbett D.S."/>
            <person name="Martin F."/>
        </authorList>
    </citation>
    <scope>NUCLEOTIDE SEQUENCE [LARGE SCALE GENOMIC DNA]</scope>
    <source>
        <strain evidence="2">F 1598</strain>
    </source>
</reference>
<proteinExistence type="predicted"/>
<evidence type="ECO:0000313" key="2">
    <source>
        <dbReference type="Proteomes" id="UP000054166"/>
    </source>
</evidence>
<reference evidence="1 2" key="1">
    <citation type="submission" date="2014-04" db="EMBL/GenBank/DDBJ databases">
        <authorList>
            <consortium name="DOE Joint Genome Institute"/>
            <person name="Kuo A."/>
            <person name="Tarkka M."/>
            <person name="Buscot F."/>
            <person name="Kohler A."/>
            <person name="Nagy L.G."/>
            <person name="Floudas D."/>
            <person name="Copeland A."/>
            <person name="Barry K.W."/>
            <person name="Cichocki N."/>
            <person name="Veneault-Fourrey C."/>
            <person name="LaButti K."/>
            <person name="Lindquist E.A."/>
            <person name="Lipzen A."/>
            <person name="Lundell T."/>
            <person name="Morin E."/>
            <person name="Murat C."/>
            <person name="Sun H."/>
            <person name="Tunlid A."/>
            <person name="Henrissat B."/>
            <person name="Grigoriev I.V."/>
            <person name="Hibbett D.S."/>
            <person name="Martin F."/>
            <person name="Nordberg H.P."/>
            <person name="Cantor M.N."/>
            <person name="Hua S.X."/>
        </authorList>
    </citation>
    <scope>NUCLEOTIDE SEQUENCE [LARGE SCALE GENOMIC DNA]</scope>
    <source>
        <strain evidence="1 2">F 1598</strain>
    </source>
</reference>
<gene>
    <name evidence="1" type="ORF">PILCRDRAFT_96839</name>
</gene>
<dbReference type="HOGENOM" id="CLU_063486_0_0_1"/>
<dbReference type="OrthoDB" id="539213at2759"/>
<dbReference type="InterPro" id="IPR036770">
    <property type="entry name" value="Ankyrin_rpt-contain_sf"/>
</dbReference>
<keyword evidence="2" id="KW-1185">Reference proteome</keyword>
<dbReference type="AlphaFoldDB" id="A0A0C3FIG7"/>
<dbReference type="SUPFAM" id="SSF48403">
    <property type="entry name" value="Ankyrin repeat"/>
    <property type="match status" value="1"/>
</dbReference>
<name>A0A0C3FIG7_PILCF</name>
<dbReference type="Gene3D" id="1.25.40.20">
    <property type="entry name" value="Ankyrin repeat-containing domain"/>
    <property type="match status" value="1"/>
</dbReference>
<organism evidence="1 2">
    <name type="scientific">Piloderma croceum (strain F 1598)</name>
    <dbReference type="NCBI Taxonomy" id="765440"/>
    <lineage>
        <taxon>Eukaryota</taxon>
        <taxon>Fungi</taxon>
        <taxon>Dikarya</taxon>
        <taxon>Basidiomycota</taxon>
        <taxon>Agaricomycotina</taxon>
        <taxon>Agaricomycetes</taxon>
        <taxon>Agaricomycetidae</taxon>
        <taxon>Atheliales</taxon>
        <taxon>Atheliaceae</taxon>
        <taxon>Piloderma</taxon>
    </lineage>
</organism>
<dbReference type="InParanoid" id="A0A0C3FIG7"/>
<protein>
    <submittedName>
        <fullName evidence="1">Uncharacterized protein</fullName>
    </submittedName>
</protein>
<sequence>MQILGLEGLPVELLYEIQIEALSEALPMASKRLRDVFKAAAPAFRARYILKRTSQCSTLRSTLSRALQYPICSQEVLDLFCRQYSEFIDVTTSPELPKWLFRSLAPKEGPVDRANPSWTDCEHPLPYLRYLYETPGFPPPDANSHDGYALTKAVHARFIPLVHFLLAHGASPKCKKGLAIMVAIRRKDLSLVRRLIERPKESEKTKRRKLEDRIPVTSEMLRMAVKCDARDIVEYLTLEKGCIPDMQTLRMMH</sequence>
<evidence type="ECO:0000313" key="1">
    <source>
        <dbReference type="EMBL" id="KIM84115.1"/>
    </source>
</evidence>
<dbReference type="Proteomes" id="UP000054166">
    <property type="component" value="Unassembled WGS sequence"/>
</dbReference>